<dbReference type="SUPFAM" id="SSF55785">
    <property type="entry name" value="PYP-like sensor domain (PAS domain)"/>
    <property type="match status" value="1"/>
</dbReference>
<proteinExistence type="predicted"/>
<evidence type="ECO:0000259" key="2">
    <source>
        <dbReference type="Pfam" id="PF01814"/>
    </source>
</evidence>
<accession>A0A3B1DJE9</accession>
<sequence>MSPFDQSEIRNGQRPHQHSHPSASPPPGLQTIVHHHQNNELHMSELINNRAHRIRTLKEIITSLHQGTPPEQVRQTLKELVQECDATDIAQMEQELIAEGMPVEQIMGMCDLHASVVREILTDRPVPLLTPGHPVTTFQRENKAIQLHCQKLRKALASLQTEDPEARRKALDTSRELLHELMDIEKHYQRKEDLLFSILERHGITGPSKVMWAKDDEVRDLLNALQTCLQLPDPSPQELALLGPTVGDAALEAVTEMIFKEDRILFPMALQTLTAVEWGEIWEQSPQFGWCLIEPDTRYRPPPNLEQEAPEPVKEQADREGIALNIMPPAAGGSAPPQGSLLFPTGSLTLDQLKAIFTTLPVDLTFIDADDRVRFFSEGPDRVFVRAKAVIGRKVQHCHPPASVHLVERIINDFREGTQDLAEFWIELHKPRNRFVHIRYYALRDAQGDYAGTLEVTQDITKERALTGERRLLQYESHTEETTP</sequence>
<dbReference type="PANTHER" id="PTHR39966:SF3">
    <property type="entry name" value="DUF438 DOMAIN-CONTAINING PROTEIN"/>
    <property type="match status" value="1"/>
</dbReference>
<dbReference type="InterPro" id="IPR012312">
    <property type="entry name" value="Hemerythrin-like"/>
</dbReference>
<feature type="region of interest" description="Disordered" evidence="1">
    <location>
        <begin position="1"/>
        <end position="31"/>
    </location>
</feature>
<dbReference type="Gene3D" id="1.20.120.520">
    <property type="entry name" value="nmb1532 protein domain like"/>
    <property type="match status" value="1"/>
</dbReference>
<dbReference type="Pfam" id="PF04282">
    <property type="entry name" value="DUF438"/>
    <property type="match status" value="1"/>
</dbReference>
<feature type="domain" description="DUF438" evidence="3">
    <location>
        <begin position="57"/>
        <end position="121"/>
    </location>
</feature>
<dbReference type="Gene3D" id="3.30.450.20">
    <property type="entry name" value="PAS domain"/>
    <property type="match status" value="1"/>
</dbReference>
<evidence type="ECO:0000259" key="3">
    <source>
        <dbReference type="Pfam" id="PF04282"/>
    </source>
</evidence>
<dbReference type="GO" id="GO:0005886">
    <property type="term" value="C:plasma membrane"/>
    <property type="evidence" value="ECO:0007669"/>
    <property type="project" value="TreeGrafter"/>
</dbReference>
<gene>
    <name evidence="4" type="ORF">MNBD_PLANCTO03-368</name>
</gene>
<dbReference type="InterPro" id="IPR035965">
    <property type="entry name" value="PAS-like_dom_sf"/>
</dbReference>
<evidence type="ECO:0000313" key="4">
    <source>
        <dbReference type="EMBL" id="VAX40822.1"/>
    </source>
</evidence>
<protein>
    <submittedName>
        <fullName evidence="4">Hemerythrin domain protein</fullName>
    </submittedName>
</protein>
<reference evidence="4" key="1">
    <citation type="submission" date="2018-06" db="EMBL/GenBank/DDBJ databases">
        <authorList>
            <person name="Zhirakovskaya E."/>
        </authorList>
    </citation>
    <scope>NUCLEOTIDE SEQUENCE</scope>
</reference>
<dbReference type="Pfam" id="PF01814">
    <property type="entry name" value="Hemerythrin"/>
    <property type="match status" value="1"/>
</dbReference>
<dbReference type="AlphaFoldDB" id="A0A3B1DJE9"/>
<evidence type="ECO:0000256" key="1">
    <source>
        <dbReference type="SAM" id="MobiDB-lite"/>
    </source>
</evidence>
<dbReference type="PANTHER" id="PTHR39966">
    <property type="entry name" value="BLL2471 PROTEIN-RELATED"/>
    <property type="match status" value="1"/>
</dbReference>
<feature type="domain" description="Hemerythrin-like" evidence="2">
    <location>
        <begin position="133"/>
        <end position="269"/>
    </location>
</feature>
<organism evidence="4">
    <name type="scientific">hydrothermal vent metagenome</name>
    <dbReference type="NCBI Taxonomy" id="652676"/>
    <lineage>
        <taxon>unclassified sequences</taxon>
        <taxon>metagenomes</taxon>
        <taxon>ecological metagenomes</taxon>
    </lineage>
</organism>
<name>A0A3B1DJE9_9ZZZZ</name>
<dbReference type="InterPro" id="IPR007380">
    <property type="entry name" value="DUF438"/>
</dbReference>
<dbReference type="Pfam" id="PF13596">
    <property type="entry name" value="PAS_10"/>
    <property type="match status" value="1"/>
</dbReference>
<dbReference type="EMBL" id="UOGK01000450">
    <property type="protein sequence ID" value="VAX40822.1"/>
    <property type="molecule type" value="Genomic_DNA"/>
</dbReference>